<organism evidence="1">
    <name type="scientific">Ralstonia solanacearum</name>
    <name type="common">Pseudomonas solanacearum</name>
    <dbReference type="NCBI Taxonomy" id="305"/>
    <lineage>
        <taxon>Bacteria</taxon>
        <taxon>Pseudomonadati</taxon>
        <taxon>Pseudomonadota</taxon>
        <taxon>Betaproteobacteria</taxon>
        <taxon>Burkholderiales</taxon>
        <taxon>Burkholderiaceae</taxon>
        <taxon>Ralstonia</taxon>
        <taxon>Ralstonia solanacearum species complex</taxon>
    </lineage>
</organism>
<protein>
    <submittedName>
        <fullName evidence="1">Uncharacterized protein</fullName>
    </submittedName>
</protein>
<proteinExistence type="predicted"/>
<name>A0A0S4U0R8_RALSL</name>
<dbReference type="AlphaFoldDB" id="A0A0S4U0R8"/>
<accession>A0A0S4U0R8</accession>
<dbReference type="EMBL" id="LN899819">
    <property type="protein sequence ID" value="CUV15842.1"/>
    <property type="molecule type" value="Genomic_DNA"/>
</dbReference>
<sequence>MLNALEIAVEILVRTDHQEFERVLIQDSVGQQAQQIAHAEFVDLYARQVTDFGFSNVGLTGDRADSLVERSLLLTMQLFDCALERGGDEDAHQPNWYSPTGSS</sequence>
<gene>
    <name evidence="1" type="ORF">RUN39_v1_2450003</name>
</gene>
<evidence type="ECO:0000313" key="1">
    <source>
        <dbReference type="EMBL" id="CUV15842.1"/>
    </source>
</evidence>
<reference evidence="1" key="1">
    <citation type="submission" date="2015-10" db="EMBL/GenBank/DDBJ databases">
        <authorList>
            <person name="Gilbert D.G."/>
        </authorList>
    </citation>
    <scope>NUCLEOTIDE SEQUENCE</scope>
    <source>
        <strain evidence="1">Phyl III-seqv23</strain>
    </source>
</reference>